<protein>
    <recommendedName>
        <fullName evidence="4">Rop-like</fullName>
    </recommendedName>
</protein>
<evidence type="ECO:0000256" key="1">
    <source>
        <dbReference type="SAM" id="Coils"/>
    </source>
</evidence>
<keyword evidence="3" id="KW-1185">Reference proteome</keyword>
<gene>
    <name evidence="2" type="ORF">GA0061100_115128</name>
</gene>
<reference evidence="3" key="1">
    <citation type="submission" date="2016-08" db="EMBL/GenBank/DDBJ databases">
        <authorList>
            <person name="Varghese N."/>
            <person name="Submissions Spin"/>
        </authorList>
    </citation>
    <scope>NUCLEOTIDE SEQUENCE [LARGE SCALE GENOMIC DNA]</scope>
    <source>
        <strain evidence="3">CCBAU 57015</strain>
    </source>
</reference>
<dbReference type="Proteomes" id="UP000186228">
    <property type="component" value="Unassembled WGS sequence"/>
</dbReference>
<evidence type="ECO:0000313" key="3">
    <source>
        <dbReference type="Proteomes" id="UP000186228"/>
    </source>
</evidence>
<keyword evidence="1" id="KW-0175">Coiled coil</keyword>
<proteinExistence type="predicted"/>
<sequence>MTFSLEQHIEELRAELANCVDWDERLQIEAALAGARQELAFANAELDAMLSEEPPS</sequence>
<feature type="coiled-coil region" evidence="1">
    <location>
        <begin position="25"/>
        <end position="52"/>
    </location>
</feature>
<evidence type="ECO:0000313" key="2">
    <source>
        <dbReference type="EMBL" id="SCB37901.1"/>
    </source>
</evidence>
<organism evidence="2 3">
    <name type="scientific">Rhizobium hainanense</name>
    <dbReference type="NCBI Taxonomy" id="52131"/>
    <lineage>
        <taxon>Bacteria</taxon>
        <taxon>Pseudomonadati</taxon>
        <taxon>Pseudomonadota</taxon>
        <taxon>Alphaproteobacteria</taxon>
        <taxon>Hyphomicrobiales</taxon>
        <taxon>Rhizobiaceae</taxon>
        <taxon>Rhizobium/Agrobacterium group</taxon>
        <taxon>Rhizobium</taxon>
    </lineage>
</organism>
<accession>A0A1C3WD88</accession>
<dbReference type="AlphaFoldDB" id="A0A1C3WD88"/>
<dbReference type="EMBL" id="FMAC01000015">
    <property type="protein sequence ID" value="SCB37901.1"/>
    <property type="molecule type" value="Genomic_DNA"/>
</dbReference>
<dbReference type="STRING" id="52131.GA0061100_115128"/>
<evidence type="ECO:0008006" key="4">
    <source>
        <dbReference type="Google" id="ProtNLM"/>
    </source>
</evidence>
<dbReference type="RefSeq" id="WP_167459854.1">
    <property type="nucleotide sequence ID" value="NZ_FMAC01000015.1"/>
</dbReference>
<name>A0A1C3WD88_9HYPH</name>